<feature type="signal peptide" evidence="1">
    <location>
        <begin position="1"/>
        <end position="24"/>
    </location>
</feature>
<proteinExistence type="predicted"/>
<evidence type="ECO:0000313" key="2">
    <source>
        <dbReference type="EMBL" id="CEM26020.1"/>
    </source>
</evidence>
<keyword evidence="3" id="KW-1185">Reference proteome</keyword>
<keyword evidence="1" id="KW-0732">Signal</keyword>
<evidence type="ECO:0000256" key="1">
    <source>
        <dbReference type="SAM" id="SignalP"/>
    </source>
</evidence>
<dbReference type="EMBL" id="CDMY01000611">
    <property type="protein sequence ID" value="CEM26020.1"/>
    <property type="molecule type" value="Genomic_DNA"/>
</dbReference>
<sequence length="365" mass="40675">MEVHNVVLLTVAGLCCLISGAAESFDPLAFFHDPLSNRFCSNTLTTYSGIETAEGCAEQCLAIAACTCFDFKYPYSSFTCRISRENVTGMSGVGFQAYTRKDPFLTFERRIIDARIGVYRVEYIFSTQEECARRCEGLADCYAFSVILAIYYSKVLTELWPQYVYIRRGLSPLALNFVNPYLFSQNEQCTDKARPLFQLSVTFSHRIIDGYRIFDASLLDNCIVQDISGQHTYFSVTLRALSLGDVEIRIQEGVISSAVDDCNGCVRNRESNTVDLFNAQECVGDLPVSKSATHSGQTVATLTQNTDLSDLIFSLSYCNPSRVSVSFLVDNLAAPATIVYQDEPMKSVPYVTHTSGDGDTSEWHW</sequence>
<dbReference type="VEuPathDB" id="CryptoDB:Vbra_2244"/>
<accession>A0A0G4GAL1</accession>
<organism evidence="2 3">
    <name type="scientific">Vitrella brassicaformis (strain CCMP3155)</name>
    <dbReference type="NCBI Taxonomy" id="1169540"/>
    <lineage>
        <taxon>Eukaryota</taxon>
        <taxon>Sar</taxon>
        <taxon>Alveolata</taxon>
        <taxon>Colpodellida</taxon>
        <taxon>Vitrellaceae</taxon>
        <taxon>Vitrella</taxon>
    </lineage>
</organism>
<name>A0A0G4GAL1_VITBC</name>
<dbReference type="Proteomes" id="UP000041254">
    <property type="component" value="Unassembled WGS sequence"/>
</dbReference>
<dbReference type="AlphaFoldDB" id="A0A0G4GAL1"/>
<evidence type="ECO:0008006" key="4">
    <source>
        <dbReference type="Google" id="ProtNLM"/>
    </source>
</evidence>
<feature type="chain" id="PRO_5005189928" description="Apple domain-containing protein" evidence="1">
    <location>
        <begin position="25"/>
        <end position="365"/>
    </location>
</feature>
<protein>
    <recommendedName>
        <fullName evidence="4">Apple domain-containing protein</fullName>
    </recommendedName>
</protein>
<dbReference type="InParanoid" id="A0A0G4GAL1"/>
<gene>
    <name evidence="2" type="ORF">Vbra_2244</name>
</gene>
<evidence type="ECO:0000313" key="3">
    <source>
        <dbReference type="Proteomes" id="UP000041254"/>
    </source>
</evidence>
<reference evidence="2 3" key="1">
    <citation type="submission" date="2014-11" db="EMBL/GenBank/DDBJ databases">
        <authorList>
            <person name="Zhu J."/>
            <person name="Qi W."/>
            <person name="Song R."/>
        </authorList>
    </citation>
    <scope>NUCLEOTIDE SEQUENCE [LARGE SCALE GENOMIC DNA]</scope>
</reference>